<evidence type="ECO:0000256" key="10">
    <source>
        <dbReference type="ARBA" id="ARBA00023102"/>
    </source>
</evidence>
<evidence type="ECO:0000256" key="1">
    <source>
        <dbReference type="ARBA" id="ARBA00001460"/>
    </source>
</evidence>
<dbReference type="NCBIfam" id="TIGR03188">
    <property type="entry name" value="histidine_hisI"/>
    <property type="match status" value="1"/>
</dbReference>
<dbReference type="CDD" id="cd11534">
    <property type="entry name" value="NTP-PPase_HisIE_like"/>
    <property type="match status" value="1"/>
</dbReference>
<keyword evidence="9 11" id="KW-0067">ATP-binding</keyword>
<comment type="similarity">
    <text evidence="4 11">Belongs to the PRA-PH family.</text>
</comment>
<evidence type="ECO:0000256" key="7">
    <source>
        <dbReference type="ARBA" id="ARBA00022741"/>
    </source>
</evidence>
<evidence type="ECO:0000256" key="11">
    <source>
        <dbReference type="HAMAP-Rule" id="MF_01020"/>
    </source>
</evidence>
<keyword evidence="8 11" id="KW-0378">Hydrolase</keyword>
<evidence type="ECO:0000256" key="5">
    <source>
        <dbReference type="ARBA" id="ARBA00022490"/>
    </source>
</evidence>
<reference evidence="12" key="2">
    <citation type="submission" date="2023-01" db="EMBL/GenBank/DDBJ databases">
        <title>Draft genome sequence of Maritalea porphyrae strain NBRC 107169.</title>
        <authorList>
            <person name="Sun Q."/>
            <person name="Mori K."/>
        </authorList>
    </citation>
    <scope>NUCLEOTIDE SEQUENCE</scope>
    <source>
        <strain evidence="12">NBRC 107169</strain>
    </source>
</reference>
<dbReference type="SUPFAM" id="SSF101386">
    <property type="entry name" value="all-alpha NTP pyrophosphatases"/>
    <property type="match status" value="1"/>
</dbReference>
<evidence type="ECO:0000256" key="6">
    <source>
        <dbReference type="ARBA" id="ARBA00022605"/>
    </source>
</evidence>
<keyword evidence="13" id="KW-1185">Reference proteome</keyword>
<keyword evidence="10 11" id="KW-0368">Histidine biosynthesis</keyword>
<evidence type="ECO:0000256" key="9">
    <source>
        <dbReference type="ARBA" id="ARBA00022840"/>
    </source>
</evidence>
<dbReference type="RefSeq" id="WP_284362652.1">
    <property type="nucleotide sequence ID" value="NZ_BSNI01000002.1"/>
</dbReference>
<evidence type="ECO:0000256" key="2">
    <source>
        <dbReference type="ARBA" id="ARBA00004496"/>
    </source>
</evidence>
<dbReference type="PANTHER" id="PTHR42945:SF9">
    <property type="entry name" value="HISTIDINE BIOSYNTHESIS BIFUNCTIONAL PROTEIN HISIE"/>
    <property type="match status" value="1"/>
</dbReference>
<dbReference type="Pfam" id="PF01503">
    <property type="entry name" value="PRA-PH"/>
    <property type="match status" value="1"/>
</dbReference>
<comment type="caution">
    <text evidence="12">The sequence shown here is derived from an EMBL/GenBank/DDBJ whole genome shotgun (WGS) entry which is preliminary data.</text>
</comment>
<dbReference type="PANTHER" id="PTHR42945">
    <property type="entry name" value="HISTIDINE BIOSYNTHESIS BIFUNCTIONAL PROTEIN"/>
    <property type="match status" value="1"/>
</dbReference>
<evidence type="ECO:0000256" key="8">
    <source>
        <dbReference type="ARBA" id="ARBA00022801"/>
    </source>
</evidence>
<dbReference type="HAMAP" id="MF_01020">
    <property type="entry name" value="HisE"/>
    <property type="match status" value="1"/>
</dbReference>
<keyword evidence="6 11" id="KW-0028">Amino-acid biosynthesis</keyword>
<dbReference type="Gene3D" id="1.10.287.1080">
    <property type="entry name" value="MazG-like"/>
    <property type="match status" value="1"/>
</dbReference>
<dbReference type="NCBIfam" id="NF001613">
    <property type="entry name" value="PRK00400.1-5"/>
    <property type="match status" value="1"/>
</dbReference>
<keyword evidence="5 11" id="KW-0963">Cytoplasm</keyword>
<dbReference type="Proteomes" id="UP001161405">
    <property type="component" value="Unassembled WGS sequence"/>
</dbReference>
<accession>A0ABQ5UNZ2</accession>
<comment type="subcellular location">
    <subcellularLocation>
        <location evidence="2 11">Cytoplasm</location>
    </subcellularLocation>
</comment>
<comment type="pathway">
    <text evidence="3 11">Amino-acid biosynthesis; L-histidine biosynthesis; L-histidine from 5-phospho-alpha-D-ribose 1-diphosphate: step 2/9.</text>
</comment>
<evidence type="ECO:0000256" key="3">
    <source>
        <dbReference type="ARBA" id="ARBA00005204"/>
    </source>
</evidence>
<sequence>MTFTLSDLEQIIATKSAASPDKSYTAKLLQNNGKEAAKKLGEEAVETVIAAISNDRAELTKEAADVLYHLLVVLKGNQVPLDDVLAELERRTAQSGLAEKASRKR</sequence>
<comment type="catalytic activity">
    <reaction evidence="1 11">
        <text>1-(5-phospho-beta-D-ribosyl)-ATP + H2O = 1-(5-phospho-beta-D-ribosyl)-5'-AMP + diphosphate + H(+)</text>
        <dbReference type="Rhea" id="RHEA:22828"/>
        <dbReference type="ChEBI" id="CHEBI:15377"/>
        <dbReference type="ChEBI" id="CHEBI:15378"/>
        <dbReference type="ChEBI" id="CHEBI:33019"/>
        <dbReference type="ChEBI" id="CHEBI:59457"/>
        <dbReference type="ChEBI" id="CHEBI:73183"/>
        <dbReference type="EC" id="3.6.1.31"/>
    </reaction>
</comment>
<name>A0ABQ5UNZ2_9HYPH</name>
<reference evidence="12" key="1">
    <citation type="journal article" date="2014" name="Int. J. Syst. Evol. Microbiol.">
        <title>Complete genome of a new Firmicutes species belonging to the dominant human colonic microbiota ('Ruminococcus bicirculans') reveals two chromosomes and a selective capacity to utilize plant glucans.</title>
        <authorList>
            <consortium name="NISC Comparative Sequencing Program"/>
            <person name="Wegmann U."/>
            <person name="Louis P."/>
            <person name="Goesmann A."/>
            <person name="Henrissat B."/>
            <person name="Duncan S.H."/>
            <person name="Flint H.J."/>
        </authorList>
    </citation>
    <scope>NUCLEOTIDE SEQUENCE</scope>
    <source>
        <strain evidence="12">NBRC 107169</strain>
    </source>
</reference>
<evidence type="ECO:0000313" key="12">
    <source>
        <dbReference type="EMBL" id="GLQ16872.1"/>
    </source>
</evidence>
<dbReference type="NCBIfam" id="NF001611">
    <property type="entry name" value="PRK00400.1-3"/>
    <property type="match status" value="1"/>
</dbReference>
<keyword evidence="7 11" id="KW-0547">Nucleotide-binding</keyword>
<evidence type="ECO:0000313" key="13">
    <source>
        <dbReference type="Proteomes" id="UP001161405"/>
    </source>
</evidence>
<dbReference type="InterPro" id="IPR021130">
    <property type="entry name" value="PRib-ATP_PPHydrolase-like"/>
</dbReference>
<protein>
    <recommendedName>
        <fullName evidence="11">Phosphoribosyl-ATP pyrophosphatase</fullName>
        <shortName evidence="11">PRA-PH</shortName>
        <ecNumber evidence="11">3.6.1.31</ecNumber>
    </recommendedName>
</protein>
<dbReference type="EC" id="3.6.1.31" evidence="11"/>
<proteinExistence type="inferred from homology"/>
<evidence type="ECO:0000256" key="4">
    <source>
        <dbReference type="ARBA" id="ARBA00009392"/>
    </source>
</evidence>
<gene>
    <name evidence="11 12" type="primary">hisE</name>
    <name evidence="12" type="ORF">GCM10007879_11210</name>
</gene>
<organism evidence="12 13">
    <name type="scientific">Maritalea porphyrae</name>
    <dbReference type="NCBI Taxonomy" id="880732"/>
    <lineage>
        <taxon>Bacteria</taxon>
        <taxon>Pseudomonadati</taxon>
        <taxon>Pseudomonadota</taxon>
        <taxon>Alphaproteobacteria</taxon>
        <taxon>Hyphomicrobiales</taxon>
        <taxon>Devosiaceae</taxon>
        <taxon>Maritalea</taxon>
    </lineage>
</organism>
<dbReference type="InterPro" id="IPR008179">
    <property type="entry name" value="HisE"/>
</dbReference>
<dbReference type="EMBL" id="BSNI01000002">
    <property type="protein sequence ID" value="GLQ16872.1"/>
    <property type="molecule type" value="Genomic_DNA"/>
</dbReference>